<feature type="region of interest" description="Disordered" evidence="1">
    <location>
        <begin position="29"/>
        <end position="75"/>
    </location>
</feature>
<evidence type="ECO:0000256" key="2">
    <source>
        <dbReference type="SAM" id="SignalP"/>
    </source>
</evidence>
<sequence length="191" mass="20595">MCFKNKRNILIIFSVLLFSLSIIGCANRVTNPPPSGRTTNRTTNPSGTTNPNVTNGVPGSNNTSNITDNKTMPGDNTITGDNSLYTRAERIATAVNRVTGVNNSRVIISNNRALVGVNLNSGIQGQMTDQMKSNIEKAVKTADNQITSVAVTADPDLYTRISNVGTGIRNGRPLSEFGSEVEELFRRVIPR</sequence>
<evidence type="ECO:0000256" key="1">
    <source>
        <dbReference type="SAM" id="MobiDB-lite"/>
    </source>
</evidence>
<dbReference type="STRING" id="36844.SAMN04488501_11910"/>
<keyword evidence="3" id="KW-0449">Lipoprotein</keyword>
<dbReference type="AlphaFoldDB" id="A0A0L6Z7Z3"/>
<dbReference type="PATRIC" id="fig|1121318.3.peg.2488"/>
<dbReference type="Pfam" id="PF09580">
    <property type="entry name" value="Spore_YhcN_YlaJ"/>
    <property type="match status" value="1"/>
</dbReference>
<name>A0A0L6Z7Z3_9CLOT</name>
<dbReference type="GO" id="GO:0030435">
    <property type="term" value="P:sporulation resulting in formation of a cellular spore"/>
    <property type="evidence" value="ECO:0007669"/>
    <property type="project" value="InterPro"/>
</dbReference>
<dbReference type="Proteomes" id="UP000037043">
    <property type="component" value="Unassembled WGS sequence"/>
</dbReference>
<dbReference type="NCBIfam" id="TIGR02898">
    <property type="entry name" value="spore_YhcN_YlaJ"/>
    <property type="match status" value="1"/>
</dbReference>
<comment type="caution">
    <text evidence="3">The sequence shown here is derived from an EMBL/GenBank/DDBJ whole genome shotgun (WGS) entry which is preliminary data.</text>
</comment>
<evidence type="ECO:0000313" key="4">
    <source>
        <dbReference type="Proteomes" id="UP000037043"/>
    </source>
</evidence>
<dbReference type="InterPro" id="IPR014247">
    <property type="entry name" value="Spore_lipoprot_YhcN/YlaJ"/>
</dbReference>
<feature type="compositionally biased region" description="Low complexity" evidence="1">
    <location>
        <begin position="36"/>
        <end position="59"/>
    </location>
</feature>
<organism evidence="3 4">
    <name type="scientific">Clostridium homopropionicum DSM 5847</name>
    <dbReference type="NCBI Taxonomy" id="1121318"/>
    <lineage>
        <taxon>Bacteria</taxon>
        <taxon>Bacillati</taxon>
        <taxon>Bacillota</taxon>
        <taxon>Clostridia</taxon>
        <taxon>Eubacteriales</taxon>
        <taxon>Clostridiaceae</taxon>
        <taxon>Clostridium</taxon>
    </lineage>
</organism>
<dbReference type="EMBL" id="LHUR01000028">
    <property type="protein sequence ID" value="KOA19091.1"/>
    <property type="molecule type" value="Genomic_DNA"/>
</dbReference>
<accession>A0A0L6Z7Z3</accession>
<protein>
    <submittedName>
        <fullName evidence="3">Lipoprotein YhcN</fullName>
    </submittedName>
</protein>
<reference evidence="4" key="1">
    <citation type="submission" date="2015-08" db="EMBL/GenBank/DDBJ databases">
        <title>Genome sequence of the strict anaerobe Clostridium homopropionicum LuHBu1 (DSM 5847T).</title>
        <authorList>
            <person name="Poehlein A."/>
            <person name="Beck M."/>
            <person name="Schiel-Bengelsdorf B."/>
            <person name="Bengelsdorf F.R."/>
            <person name="Daniel R."/>
            <person name="Duerre P."/>
        </authorList>
    </citation>
    <scope>NUCLEOTIDE SEQUENCE [LARGE SCALE GENOMIC DNA]</scope>
    <source>
        <strain evidence="4">DSM 5847</strain>
    </source>
</reference>
<keyword evidence="2" id="KW-0732">Signal</keyword>
<evidence type="ECO:0000313" key="3">
    <source>
        <dbReference type="EMBL" id="KOA19091.1"/>
    </source>
</evidence>
<gene>
    <name evidence="3" type="primary">yhcN</name>
    <name evidence="3" type="ORF">CLHOM_24720</name>
</gene>
<dbReference type="InterPro" id="IPR019076">
    <property type="entry name" value="Spore_lipoprot_YhcN/YlaJ-like"/>
</dbReference>
<keyword evidence="4" id="KW-1185">Reference proteome</keyword>
<feature type="chain" id="PRO_5039647889" evidence="2">
    <location>
        <begin position="27"/>
        <end position="191"/>
    </location>
</feature>
<dbReference type="PROSITE" id="PS51257">
    <property type="entry name" value="PROKAR_LIPOPROTEIN"/>
    <property type="match status" value="1"/>
</dbReference>
<dbReference type="RefSeq" id="WP_052221978.1">
    <property type="nucleotide sequence ID" value="NZ_LHUR01000028.1"/>
</dbReference>
<proteinExistence type="predicted"/>
<feature type="compositionally biased region" description="Polar residues" evidence="1">
    <location>
        <begin position="60"/>
        <end position="75"/>
    </location>
</feature>
<feature type="signal peptide" evidence="2">
    <location>
        <begin position="1"/>
        <end position="26"/>
    </location>
</feature>